<sequence length="248" mass="26102">MWIATVEVADRPRLIDVVPVQGLAGSGGPFDRLVTLLRSGDHVAAGIDAPFCLPARHLPPGRHHGLLSMVATLPDAPDRPFPSGASLVALAAAVAPIETAKPLRTTEKHWSSRGVNTRSTLWNGPRGGAPFTAACLTLLARVGRPCWPWAIGPGMLIESFPAAQLRAWDLPHTGYAGRDQRTARRIILDELSQRIGICPAQMGLMLDHPDALDAVLAAFGAIAASTDGPPAVVPPDGLISVMDDLVAV</sequence>
<dbReference type="RefSeq" id="WP_344693575.1">
    <property type="nucleotide sequence ID" value="NZ_BAABBF010000005.1"/>
</dbReference>
<dbReference type="Pfam" id="PF04250">
    <property type="entry name" value="DUF429"/>
    <property type="match status" value="1"/>
</dbReference>
<dbReference type="InterPro" id="IPR007362">
    <property type="entry name" value="DUF429"/>
</dbReference>
<reference evidence="2" key="1">
    <citation type="journal article" date="2019" name="Int. J. Syst. Evol. Microbiol.">
        <title>The Global Catalogue of Microorganisms (GCM) 10K type strain sequencing project: providing services to taxonomists for standard genome sequencing and annotation.</title>
        <authorList>
            <consortium name="The Broad Institute Genomics Platform"/>
            <consortium name="The Broad Institute Genome Sequencing Center for Infectious Disease"/>
            <person name="Wu L."/>
            <person name="Ma J."/>
        </authorList>
    </citation>
    <scope>NUCLEOTIDE SEQUENCE [LARGE SCALE GENOMIC DNA]</scope>
    <source>
        <strain evidence="2">JCM 17498</strain>
    </source>
</reference>
<dbReference type="EMBL" id="BAABBF010000005">
    <property type="protein sequence ID" value="GAA3713955.1"/>
    <property type="molecule type" value="Genomic_DNA"/>
</dbReference>
<evidence type="ECO:0000313" key="1">
    <source>
        <dbReference type="EMBL" id="GAA3713955.1"/>
    </source>
</evidence>
<comment type="caution">
    <text evidence="1">The sequence shown here is derived from an EMBL/GenBank/DDBJ whole genome shotgun (WGS) entry which is preliminary data.</text>
</comment>
<keyword evidence="2" id="KW-1185">Reference proteome</keyword>
<organism evidence="1 2">
    <name type="scientific">Sphingomonas cynarae</name>
    <dbReference type="NCBI Taxonomy" id="930197"/>
    <lineage>
        <taxon>Bacteria</taxon>
        <taxon>Pseudomonadati</taxon>
        <taxon>Pseudomonadota</taxon>
        <taxon>Alphaproteobacteria</taxon>
        <taxon>Sphingomonadales</taxon>
        <taxon>Sphingomonadaceae</taxon>
        <taxon>Sphingomonas</taxon>
    </lineage>
</organism>
<evidence type="ECO:0008006" key="3">
    <source>
        <dbReference type="Google" id="ProtNLM"/>
    </source>
</evidence>
<protein>
    <recommendedName>
        <fullName evidence="3">DUF429 domain-containing protein</fullName>
    </recommendedName>
</protein>
<dbReference type="Proteomes" id="UP001500523">
    <property type="component" value="Unassembled WGS sequence"/>
</dbReference>
<accession>A0ABP7E928</accession>
<name>A0ABP7E928_9SPHN</name>
<evidence type="ECO:0000313" key="2">
    <source>
        <dbReference type="Proteomes" id="UP001500523"/>
    </source>
</evidence>
<gene>
    <name evidence="1" type="ORF">GCM10022268_23400</name>
</gene>
<proteinExistence type="predicted"/>